<dbReference type="Proteomes" id="UP000013009">
    <property type="component" value="Unassembled WGS sequence"/>
</dbReference>
<gene>
    <name evidence="2" type="ORF">F889_01692</name>
</gene>
<evidence type="ECO:0000313" key="2">
    <source>
        <dbReference type="EMBL" id="ENX34410.1"/>
    </source>
</evidence>
<protein>
    <submittedName>
        <fullName evidence="2">Uncharacterized protein</fullName>
    </submittedName>
</protein>
<name>N9R700_9GAMM</name>
<keyword evidence="3" id="KW-1185">Reference proteome</keyword>
<evidence type="ECO:0000313" key="3">
    <source>
        <dbReference type="Proteomes" id="UP000013009"/>
    </source>
</evidence>
<dbReference type="HOGENOM" id="CLU_958551_0_0_6"/>
<keyword evidence="1" id="KW-0472">Membrane</keyword>
<proteinExistence type="predicted"/>
<dbReference type="RefSeq" id="WP_005273011.1">
    <property type="nucleotide sequence ID" value="NZ_KB850195.1"/>
</dbReference>
<evidence type="ECO:0000256" key="1">
    <source>
        <dbReference type="SAM" id="Phobius"/>
    </source>
</evidence>
<sequence>MSLSGLLTITGLFDLVKNIFGLIKNFVNLFLKNTYEKSHKIWLAQNHIENHWYKHDALFEYSVYFPNITEPSSSKAMIAIRALNGRNIEHLSLNIEVDSAFRRYVEPIINLKDITKKPIFFPLKNIPSQDLVRCDEAVGIIFAWDEFRIDIIELEFSNTDETITNKRGITHHLSHTWLLNSFWINCNGKCYNTDAIEECKKELNIWWRYGFAKPKSIVFTTNPQPTSIAKRSKNILIQPIIALIIWIATRNIALSLQFWIAILFQLFVFVDNEKIKWRWSKNNSFSSNFN</sequence>
<dbReference type="AlphaFoldDB" id="N9R700"/>
<feature type="transmembrane region" description="Helical" evidence="1">
    <location>
        <begin position="240"/>
        <end position="270"/>
    </location>
</feature>
<comment type="caution">
    <text evidence="2">The sequence shown here is derived from an EMBL/GenBank/DDBJ whole genome shotgun (WGS) entry which is preliminary data.</text>
</comment>
<dbReference type="EMBL" id="APRZ01000015">
    <property type="protein sequence ID" value="ENX34410.1"/>
    <property type="molecule type" value="Genomic_DNA"/>
</dbReference>
<accession>N9R700</accession>
<dbReference type="PATRIC" id="fig|1217695.3.peg.1636"/>
<keyword evidence="1" id="KW-1133">Transmembrane helix</keyword>
<organism evidence="2 3">
    <name type="scientific">Acinetobacter colistiniresistens</name>
    <dbReference type="NCBI Taxonomy" id="280145"/>
    <lineage>
        <taxon>Bacteria</taxon>
        <taxon>Pseudomonadati</taxon>
        <taxon>Pseudomonadota</taxon>
        <taxon>Gammaproteobacteria</taxon>
        <taxon>Moraxellales</taxon>
        <taxon>Moraxellaceae</taxon>
        <taxon>Acinetobacter</taxon>
    </lineage>
</organism>
<keyword evidence="1" id="KW-0812">Transmembrane</keyword>
<reference evidence="2 3" key="1">
    <citation type="submission" date="2013-02" db="EMBL/GenBank/DDBJ databases">
        <title>The Genome Sequence of Acinetobacter sp. NIPH 1859.</title>
        <authorList>
            <consortium name="The Broad Institute Genome Sequencing Platform"/>
            <consortium name="The Broad Institute Genome Sequencing Center for Infectious Disease"/>
            <person name="Cerqueira G."/>
            <person name="Feldgarden M."/>
            <person name="Courvalin P."/>
            <person name="Perichon B."/>
            <person name="Grillot-Courvalin C."/>
            <person name="Clermont D."/>
            <person name="Rocha E."/>
            <person name="Yoon E.-J."/>
            <person name="Nemec A."/>
            <person name="Walker B."/>
            <person name="Young S.K."/>
            <person name="Zeng Q."/>
            <person name="Gargeya S."/>
            <person name="Fitzgerald M."/>
            <person name="Haas B."/>
            <person name="Abouelleil A."/>
            <person name="Alvarado L."/>
            <person name="Arachchi H.M."/>
            <person name="Berlin A.M."/>
            <person name="Chapman S.B."/>
            <person name="Dewar J."/>
            <person name="Goldberg J."/>
            <person name="Griggs A."/>
            <person name="Gujja S."/>
            <person name="Hansen M."/>
            <person name="Howarth C."/>
            <person name="Imamovic A."/>
            <person name="Larimer J."/>
            <person name="McCowan C."/>
            <person name="Murphy C."/>
            <person name="Neiman D."/>
            <person name="Pearson M."/>
            <person name="Priest M."/>
            <person name="Roberts A."/>
            <person name="Saif S."/>
            <person name="Shea T."/>
            <person name="Sisk P."/>
            <person name="Sykes S."/>
            <person name="Wortman J."/>
            <person name="Nusbaum C."/>
            <person name="Birren B."/>
        </authorList>
    </citation>
    <scope>NUCLEOTIDE SEQUENCE [LARGE SCALE GENOMIC DNA]</scope>
    <source>
        <strain evidence="2 3">NIPH 1859</strain>
    </source>
</reference>